<name>A0ACB8ASF2_9AGAM</name>
<keyword evidence="2" id="KW-1185">Reference proteome</keyword>
<sequence length="333" mass="37057">MSISPALFAEYLWIRKCFIASSRGFLFYDYFLTLDDEIQYIWNTSWGVVKIAYLLNRYGNILGNALIGLEEFEIVGHGLPTFCSSFRLFSTIFTVTAIESIHILVLMRAWAIWGCGRVVAIWLGVLYSIYVVFLVVIFNLGLGKKPYAQGQDTNVSGICTGYSPDYVWLAYTASFFLDTGMFIITMRSLYSHSRAQRQLYPSHLLKSLYRDAIAFFIASIFTDTFTVAAFVAFPDDPRNMLSKGFAFPLLSVTGQRLVLNLRGLKSSTFSTVDLSVEVARQLDLLAAAGVWSIPEQDGVDGEYRIPPSDTEAIELEDSSGAGGIGLRDVEVAG</sequence>
<reference evidence="1" key="1">
    <citation type="journal article" date="2021" name="New Phytol.">
        <title>Evolutionary innovations through gain and loss of genes in the ectomycorrhizal Boletales.</title>
        <authorList>
            <person name="Wu G."/>
            <person name="Miyauchi S."/>
            <person name="Morin E."/>
            <person name="Kuo A."/>
            <person name="Drula E."/>
            <person name="Varga T."/>
            <person name="Kohler A."/>
            <person name="Feng B."/>
            <person name="Cao Y."/>
            <person name="Lipzen A."/>
            <person name="Daum C."/>
            <person name="Hundley H."/>
            <person name="Pangilinan J."/>
            <person name="Johnson J."/>
            <person name="Barry K."/>
            <person name="LaButti K."/>
            <person name="Ng V."/>
            <person name="Ahrendt S."/>
            <person name="Min B."/>
            <person name="Choi I.G."/>
            <person name="Park H."/>
            <person name="Plett J.M."/>
            <person name="Magnuson J."/>
            <person name="Spatafora J.W."/>
            <person name="Nagy L.G."/>
            <person name="Henrissat B."/>
            <person name="Grigoriev I.V."/>
            <person name="Yang Z.L."/>
            <person name="Xu J."/>
            <person name="Martin F.M."/>
        </authorList>
    </citation>
    <scope>NUCLEOTIDE SEQUENCE</scope>
    <source>
        <strain evidence="1">ATCC 28755</strain>
    </source>
</reference>
<dbReference type="Proteomes" id="UP000790377">
    <property type="component" value="Unassembled WGS sequence"/>
</dbReference>
<comment type="caution">
    <text evidence="1">The sequence shown here is derived from an EMBL/GenBank/DDBJ whole genome shotgun (WGS) entry which is preliminary data.</text>
</comment>
<protein>
    <submittedName>
        <fullName evidence="1">Uncharacterized protein</fullName>
    </submittedName>
</protein>
<proteinExistence type="predicted"/>
<evidence type="ECO:0000313" key="1">
    <source>
        <dbReference type="EMBL" id="KAH7915874.1"/>
    </source>
</evidence>
<accession>A0ACB8ASF2</accession>
<organism evidence="1 2">
    <name type="scientific">Hygrophoropsis aurantiaca</name>
    <dbReference type="NCBI Taxonomy" id="72124"/>
    <lineage>
        <taxon>Eukaryota</taxon>
        <taxon>Fungi</taxon>
        <taxon>Dikarya</taxon>
        <taxon>Basidiomycota</taxon>
        <taxon>Agaricomycotina</taxon>
        <taxon>Agaricomycetes</taxon>
        <taxon>Agaricomycetidae</taxon>
        <taxon>Boletales</taxon>
        <taxon>Coniophorineae</taxon>
        <taxon>Hygrophoropsidaceae</taxon>
        <taxon>Hygrophoropsis</taxon>
    </lineage>
</organism>
<dbReference type="EMBL" id="MU267595">
    <property type="protein sequence ID" value="KAH7915874.1"/>
    <property type="molecule type" value="Genomic_DNA"/>
</dbReference>
<gene>
    <name evidence="1" type="ORF">BJ138DRAFT_1140627</name>
</gene>
<evidence type="ECO:0000313" key="2">
    <source>
        <dbReference type="Proteomes" id="UP000790377"/>
    </source>
</evidence>